<dbReference type="Pfam" id="PF00067">
    <property type="entry name" value="p450"/>
    <property type="match status" value="1"/>
</dbReference>
<keyword evidence="8" id="KW-0492">Microsome</keyword>
<keyword evidence="16" id="KW-1185">Reference proteome</keyword>
<reference evidence="15 16" key="1">
    <citation type="submission" date="2024-05" db="EMBL/GenBank/DDBJ databases">
        <title>Genetic variation in Jamaican populations of the coffee berry borer (Hypothenemus hampei).</title>
        <authorList>
            <person name="Errbii M."/>
            <person name="Myrie A."/>
        </authorList>
    </citation>
    <scope>NUCLEOTIDE SEQUENCE [LARGE SCALE GENOMIC DNA]</scope>
    <source>
        <strain evidence="15">JA-Hopewell-2020-01-JO</strain>
        <tissue evidence="15">Whole body</tissue>
    </source>
</reference>
<keyword evidence="5 13" id="KW-0349">Heme</keyword>
<comment type="caution">
    <text evidence="15">The sequence shown here is derived from an EMBL/GenBank/DDBJ whole genome shotgun (WGS) entry which is preliminary data.</text>
</comment>
<name>A0ABD1F369_HYPHA</name>
<dbReference type="GO" id="GO:0004497">
    <property type="term" value="F:monooxygenase activity"/>
    <property type="evidence" value="ECO:0007669"/>
    <property type="project" value="UniProtKB-KW"/>
</dbReference>
<organism evidence="15 16">
    <name type="scientific">Hypothenemus hampei</name>
    <name type="common">Coffee berry borer</name>
    <dbReference type="NCBI Taxonomy" id="57062"/>
    <lineage>
        <taxon>Eukaryota</taxon>
        <taxon>Metazoa</taxon>
        <taxon>Ecdysozoa</taxon>
        <taxon>Arthropoda</taxon>
        <taxon>Hexapoda</taxon>
        <taxon>Insecta</taxon>
        <taxon>Pterygota</taxon>
        <taxon>Neoptera</taxon>
        <taxon>Endopterygota</taxon>
        <taxon>Coleoptera</taxon>
        <taxon>Polyphaga</taxon>
        <taxon>Cucujiformia</taxon>
        <taxon>Curculionidae</taxon>
        <taxon>Scolytinae</taxon>
        <taxon>Hypothenemus</taxon>
    </lineage>
</organism>
<evidence type="ECO:0000256" key="12">
    <source>
        <dbReference type="ARBA" id="ARBA00023136"/>
    </source>
</evidence>
<evidence type="ECO:0000256" key="3">
    <source>
        <dbReference type="ARBA" id="ARBA00004406"/>
    </source>
</evidence>
<keyword evidence="12" id="KW-0472">Membrane</keyword>
<dbReference type="GO" id="GO:0046872">
    <property type="term" value="F:metal ion binding"/>
    <property type="evidence" value="ECO:0007669"/>
    <property type="project" value="UniProtKB-KW"/>
</dbReference>
<gene>
    <name evidence="15" type="ORF">ABEB36_004282</name>
</gene>
<accession>A0ABD1F369</accession>
<evidence type="ECO:0000313" key="15">
    <source>
        <dbReference type="EMBL" id="KAL1509569.1"/>
    </source>
</evidence>
<dbReference type="InterPro" id="IPR017972">
    <property type="entry name" value="Cyt_P450_CS"/>
</dbReference>
<dbReference type="InterPro" id="IPR001128">
    <property type="entry name" value="Cyt_P450"/>
</dbReference>
<feature type="binding site" description="axial binding residue" evidence="13">
    <location>
        <position position="102"/>
    </location>
    <ligand>
        <name>heme</name>
        <dbReference type="ChEBI" id="CHEBI:30413"/>
    </ligand>
    <ligandPart>
        <name>Fe</name>
        <dbReference type="ChEBI" id="CHEBI:18248"/>
    </ligandPart>
</feature>
<dbReference type="SUPFAM" id="SSF48264">
    <property type="entry name" value="Cytochrome P450"/>
    <property type="match status" value="1"/>
</dbReference>
<dbReference type="PANTHER" id="PTHR24292:SF54">
    <property type="entry name" value="CYP9F3-RELATED"/>
    <property type="match status" value="1"/>
</dbReference>
<keyword evidence="9 14" id="KW-0560">Oxidoreductase</keyword>
<comment type="similarity">
    <text evidence="4 14">Belongs to the cytochrome P450 family.</text>
</comment>
<dbReference type="PRINTS" id="PR00463">
    <property type="entry name" value="EP450I"/>
</dbReference>
<evidence type="ECO:0000256" key="13">
    <source>
        <dbReference type="PIRSR" id="PIRSR602401-1"/>
    </source>
</evidence>
<comment type="subcellular location">
    <subcellularLocation>
        <location evidence="3">Endoplasmic reticulum membrane</location>
        <topology evidence="3">Peripheral membrane protein</topology>
    </subcellularLocation>
    <subcellularLocation>
        <location evidence="2">Microsome membrane</location>
        <topology evidence="2">Peripheral membrane protein</topology>
    </subcellularLocation>
</comment>
<dbReference type="AlphaFoldDB" id="A0ABD1F369"/>
<evidence type="ECO:0000313" key="16">
    <source>
        <dbReference type="Proteomes" id="UP001566132"/>
    </source>
</evidence>
<evidence type="ECO:0000256" key="6">
    <source>
        <dbReference type="ARBA" id="ARBA00022723"/>
    </source>
</evidence>
<dbReference type="EMBL" id="JBDJPC010000003">
    <property type="protein sequence ID" value="KAL1509569.1"/>
    <property type="molecule type" value="Genomic_DNA"/>
</dbReference>
<evidence type="ECO:0000256" key="8">
    <source>
        <dbReference type="ARBA" id="ARBA00022848"/>
    </source>
</evidence>
<evidence type="ECO:0000256" key="5">
    <source>
        <dbReference type="ARBA" id="ARBA00022617"/>
    </source>
</evidence>
<evidence type="ECO:0000256" key="2">
    <source>
        <dbReference type="ARBA" id="ARBA00004174"/>
    </source>
</evidence>
<dbReference type="GO" id="GO:0005789">
    <property type="term" value="C:endoplasmic reticulum membrane"/>
    <property type="evidence" value="ECO:0007669"/>
    <property type="project" value="UniProtKB-SubCell"/>
</dbReference>
<keyword evidence="11 14" id="KW-0503">Monooxygenase</keyword>
<dbReference type="Gene3D" id="1.10.630.10">
    <property type="entry name" value="Cytochrome P450"/>
    <property type="match status" value="1"/>
</dbReference>
<keyword evidence="6 13" id="KW-0479">Metal-binding</keyword>
<evidence type="ECO:0008006" key="17">
    <source>
        <dbReference type="Google" id="ProtNLM"/>
    </source>
</evidence>
<evidence type="ECO:0000256" key="14">
    <source>
        <dbReference type="RuleBase" id="RU000461"/>
    </source>
</evidence>
<keyword evidence="7" id="KW-0256">Endoplasmic reticulum</keyword>
<evidence type="ECO:0000256" key="9">
    <source>
        <dbReference type="ARBA" id="ARBA00023002"/>
    </source>
</evidence>
<dbReference type="Proteomes" id="UP001566132">
    <property type="component" value="Unassembled WGS sequence"/>
</dbReference>
<dbReference type="InterPro" id="IPR036396">
    <property type="entry name" value="Cyt_P450_sf"/>
</dbReference>
<evidence type="ECO:0000256" key="11">
    <source>
        <dbReference type="ARBA" id="ARBA00023033"/>
    </source>
</evidence>
<evidence type="ECO:0000256" key="4">
    <source>
        <dbReference type="ARBA" id="ARBA00010617"/>
    </source>
</evidence>
<evidence type="ECO:0000256" key="1">
    <source>
        <dbReference type="ARBA" id="ARBA00001971"/>
    </source>
</evidence>
<dbReference type="PANTHER" id="PTHR24292">
    <property type="entry name" value="CYTOCHROME P450"/>
    <property type="match status" value="1"/>
</dbReference>
<sequence>MQSSSNSLTTDHFISSLSEDVINFRIDRVYTKPYTLEPEYPDEKPVELGVGDLLWLLIFGLHKDSKYFPKPEVFDPERFSDENCDQIIPYSCIPFGFGPRNCIGSRFAILESKALLYNLLLNFEIVPTKKTANPLTCKRGSFENAVEGGC</sequence>
<dbReference type="PROSITE" id="PS00086">
    <property type="entry name" value="CYTOCHROME_P450"/>
    <property type="match status" value="1"/>
</dbReference>
<proteinExistence type="inferred from homology"/>
<dbReference type="InterPro" id="IPR002401">
    <property type="entry name" value="Cyt_P450_E_grp-I"/>
</dbReference>
<protein>
    <recommendedName>
        <fullName evidence="17">Cytochrome P450</fullName>
    </recommendedName>
</protein>
<comment type="cofactor">
    <cofactor evidence="1 13">
        <name>heme</name>
        <dbReference type="ChEBI" id="CHEBI:30413"/>
    </cofactor>
</comment>
<evidence type="ECO:0000256" key="7">
    <source>
        <dbReference type="ARBA" id="ARBA00022824"/>
    </source>
</evidence>
<dbReference type="InterPro" id="IPR050476">
    <property type="entry name" value="Insect_CytP450_Detox"/>
</dbReference>
<evidence type="ECO:0000256" key="10">
    <source>
        <dbReference type="ARBA" id="ARBA00023004"/>
    </source>
</evidence>
<keyword evidence="10 13" id="KW-0408">Iron</keyword>